<keyword evidence="3" id="KW-0413">Isomerase</keyword>
<dbReference type="Gene3D" id="3.40.50.300">
    <property type="entry name" value="P-loop containing nucleotide triphosphate hydrolases"/>
    <property type="match status" value="1"/>
</dbReference>
<dbReference type="EMBL" id="JBGFUD010001281">
    <property type="protein sequence ID" value="MFH4976059.1"/>
    <property type="molecule type" value="Genomic_DNA"/>
</dbReference>
<feature type="coiled-coil region" evidence="6">
    <location>
        <begin position="6"/>
        <end position="40"/>
    </location>
</feature>
<keyword evidence="2" id="KW-0238">DNA-binding</keyword>
<keyword evidence="9" id="KW-1185">Reference proteome</keyword>
<reference evidence="8 9" key="1">
    <citation type="submission" date="2024-08" db="EMBL/GenBank/DDBJ databases">
        <title>Gnathostoma spinigerum genome.</title>
        <authorList>
            <person name="Gonzalez-Bertolin B."/>
            <person name="Monzon S."/>
            <person name="Zaballos A."/>
            <person name="Jimenez P."/>
            <person name="Dekumyoy P."/>
            <person name="Varona S."/>
            <person name="Cuesta I."/>
            <person name="Sumanam S."/>
            <person name="Adisakwattana P."/>
            <person name="Gasser R.B."/>
            <person name="Hernandez-Gonzalez A."/>
            <person name="Young N.D."/>
            <person name="Perteguer M.J."/>
        </authorList>
    </citation>
    <scope>NUCLEOTIDE SEQUENCE [LARGE SCALE GENOMIC DNA]</scope>
    <source>
        <strain evidence="8">AL3</strain>
        <tissue evidence="8">Liver</tissue>
    </source>
</reference>
<dbReference type="PANTHER" id="PTHR13710:SF105">
    <property type="entry name" value="ATP-DEPENDENT DNA HELICASE Q1"/>
    <property type="match status" value="1"/>
</dbReference>
<evidence type="ECO:0000256" key="5">
    <source>
        <dbReference type="ARBA" id="ARBA00034808"/>
    </source>
</evidence>
<dbReference type="InterPro" id="IPR027417">
    <property type="entry name" value="P-loop_NTPase"/>
</dbReference>
<dbReference type="GO" id="GO:0003677">
    <property type="term" value="F:DNA binding"/>
    <property type="evidence" value="ECO:0007669"/>
    <property type="project" value="UniProtKB-KW"/>
</dbReference>
<sequence length="136" mass="15272">MSGMSRSSLSVEIAGIDAELSKLERELGVLKDRKKELLAKKRKILQRIDEQNAITANDSHWESDEFPWSAESRKVLSNVFHLSDFRPLQRSVINCVLSKEDALVVMSTGSGKSLCYQLPAAMSKGHYSFCFYASDL</sequence>
<dbReference type="Proteomes" id="UP001608902">
    <property type="component" value="Unassembled WGS sequence"/>
</dbReference>
<dbReference type="GO" id="GO:0043138">
    <property type="term" value="F:3'-5' DNA helicase activity"/>
    <property type="evidence" value="ECO:0007669"/>
    <property type="project" value="UniProtKB-EC"/>
</dbReference>
<proteinExistence type="inferred from homology"/>
<evidence type="ECO:0000313" key="9">
    <source>
        <dbReference type="Proteomes" id="UP001608902"/>
    </source>
</evidence>
<accession>A0ABD6ED29</accession>
<dbReference type="AlphaFoldDB" id="A0ABD6ED29"/>
<evidence type="ECO:0000256" key="6">
    <source>
        <dbReference type="SAM" id="Coils"/>
    </source>
</evidence>
<keyword evidence="6" id="KW-0175">Coiled coil</keyword>
<evidence type="ECO:0000256" key="3">
    <source>
        <dbReference type="ARBA" id="ARBA00023235"/>
    </source>
</evidence>
<evidence type="ECO:0000256" key="1">
    <source>
        <dbReference type="ARBA" id="ARBA00005446"/>
    </source>
</evidence>
<dbReference type="EC" id="5.6.2.4" evidence="5"/>
<protein>
    <recommendedName>
        <fullName evidence="5">DNA 3'-5' helicase</fullName>
        <ecNumber evidence="5">5.6.2.4</ecNumber>
    </recommendedName>
</protein>
<evidence type="ECO:0000259" key="7">
    <source>
        <dbReference type="Pfam" id="PF00270"/>
    </source>
</evidence>
<evidence type="ECO:0000256" key="4">
    <source>
        <dbReference type="ARBA" id="ARBA00034617"/>
    </source>
</evidence>
<evidence type="ECO:0000313" key="8">
    <source>
        <dbReference type="EMBL" id="MFH4976059.1"/>
    </source>
</evidence>
<comment type="caution">
    <text evidence="8">The sequence shown here is derived from an EMBL/GenBank/DDBJ whole genome shotgun (WGS) entry which is preliminary data.</text>
</comment>
<feature type="domain" description="DEAD/DEAH-box helicase" evidence="7">
    <location>
        <begin position="86"/>
        <end position="121"/>
    </location>
</feature>
<name>A0ABD6ED29_9BILA</name>
<organism evidence="8 9">
    <name type="scientific">Gnathostoma spinigerum</name>
    <dbReference type="NCBI Taxonomy" id="75299"/>
    <lineage>
        <taxon>Eukaryota</taxon>
        <taxon>Metazoa</taxon>
        <taxon>Ecdysozoa</taxon>
        <taxon>Nematoda</taxon>
        <taxon>Chromadorea</taxon>
        <taxon>Rhabditida</taxon>
        <taxon>Spirurina</taxon>
        <taxon>Gnathostomatomorpha</taxon>
        <taxon>Gnathostomatoidea</taxon>
        <taxon>Gnathostomatidae</taxon>
        <taxon>Gnathostoma</taxon>
    </lineage>
</organism>
<gene>
    <name evidence="8" type="ORF">AB6A40_002768</name>
</gene>
<evidence type="ECO:0000256" key="2">
    <source>
        <dbReference type="ARBA" id="ARBA00023125"/>
    </source>
</evidence>
<comment type="catalytic activity">
    <reaction evidence="4">
        <text>Couples ATP hydrolysis with the unwinding of duplex DNA by translocating in the 3'-5' direction.</text>
        <dbReference type="EC" id="5.6.2.4"/>
    </reaction>
</comment>
<dbReference type="InterPro" id="IPR011545">
    <property type="entry name" value="DEAD/DEAH_box_helicase_dom"/>
</dbReference>
<dbReference type="PANTHER" id="PTHR13710">
    <property type="entry name" value="DNA HELICASE RECQ FAMILY MEMBER"/>
    <property type="match status" value="1"/>
</dbReference>
<dbReference type="SUPFAM" id="SSF52540">
    <property type="entry name" value="P-loop containing nucleoside triphosphate hydrolases"/>
    <property type="match status" value="1"/>
</dbReference>
<comment type="similarity">
    <text evidence="1">Belongs to the helicase family. RecQ subfamily.</text>
</comment>
<dbReference type="Pfam" id="PF00270">
    <property type="entry name" value="DEAD"/>
    <property type="match status" value="1"/>
</dbReference>